<keyword evidence="4 7" id="KW-0645">Protease</keyword>
<accession>A0A0E9LU88</accession>
<comment type="subcellular location">
    <subcellularLocation>
        <location evidence="1">Cytoplasm</location>
    </subcellularLocation>
</comment>
<dbReference type="GO" id="GO:0005737">
    <property type="term" value="C:cytoplasm"/>
    <property type="evidence" value="ECO:0007669"/>
    <property type="project" value="UniProtKB-SubCell"/>
</dbReference>
<evidence type="ECO:0000256" key="6">
    <source>
        <dbReference type="ARBA" id="ARBA00022825"/>
    </source>
</evidence>
<dbReference type="GO" id="GO:0008236">
    <property type="term" value="F:serine-type peptidase activity"/>
    <property type="evidence" value="ECO:0007669"/>
    <property type="project" value="UniProtKB-KW"/>
</dbReference>
<dbReference type="PANTHER" id="PTHR43253">
    <property type="entry name" value="TRICORN PROTEASE HOMOLOG 2-RELATED"/>
    <property type="match status" value="1"/>
</dbReference>
<evidence type="ECO:0000256" key="4">
    <source>
        <dbReference type="ARBA" id="ARBA00022670"/>
    </source>
</evidence>
<dbReference type="GO" id="GO:0006508">
    <property type="term" value="P:proteolysis"/>
    <property type="evidence" value="ECO:0007669"/>
    <property type="project" value="UniProtKB-KW"/>
</dbReference>
<sequence length="211" mass="23814">MNRLFLLSLLWFCFKSISADEARLMRFPAISDNQVVFSYAGNLYSVSTQGGIARKLTSHEGLEMFPRFSPDGTQIAFTGQYDGNTEVYRIPASGGIPMRLTHTANLGRDDLADRMGPNNIVLGWSPDNSIIYRSRKQTFNSFKGQLFEVPAEGGLSSQLELPEGGFLSFSPDGQKMAYNRVFREFRTWKYYRGGMPMRFGSMIFQPGKLIK</sequence>
<name>A0A0E9LU88_9BACT</name>
<keyword evidence="8" id="KW-1185">Reference proteome</keyword>
<organism evidence="7 8">
    <name type="scientific">Geofilum rubicundum JCM 15548</name>
    <dbReference type="NCBI Taxonomy" id="1236989"/>
    <lineage>
        <taxon>Bacteria</taxon>
        <taxon>Pseudomonadati</taxon>
        <taxon>Bacteroidota</taxon>
        <taxon>Bacteroidia</taxon>
        <taxon>Marinilabiliales</taxon>
        <taxon>Marinilabiliaceae</taxon>
        <taxon>Geofilum</taxon>
    </lineage>
</organism>
<protein>
    <submittedName>
        <fullName evidence="7">Tricorn protease homolog 1</fullName>
    </submittedName>
</protein>
<dbReference type="SUPFAM" id="SSF69304">
    <property type="entry name" value="Tricorn protease N-terminal domain"/>
    <property type="match status" value="1"/>
</dbReference>
<dbReference type="InterPro" id="IPR012393">
    <property type="entry name" value="Tricorn_protease"/>
</dbReference>
<evidence type="ECO:0000313" key="7">
    <source>
        <dbReference type="EMBL" id="GAO28701.1"/>
    </source>
</evidence>
<dbReference type="PANTHER" id="PTHR43253:SF1">
    <property type="entry name" value="TRICORN PROTEASE HOMOLOG 2-RELATED"/>
    <property type="match status" value="1"/>
</dbReference>
<keyword evidence="6" id="KW-0720">Serine protease</keyword>
<keyword evidence="3" id="KW-0963">Cytoplasm</keyword>
<evidence type="ECO:0000256" key="5">
    <source>
        <dbReference type="ARBA" id="ARBA00022801"/>
    </source>
</evidence>
<dbReference type="Gene3D" id="2.120.10.60">
    <property type="entry name" value="Tricorn protease N-terminal domain"/>
    <property type="match status" value="1"/>
</dbReference>
<dbReference type="STRING" id="1236989.JCM15548_1824"/>
<gene>
    <name evidence="7" type="ORF">JCM15548_1824</name>
</gene>
<dbReference type="AlphaFoldDB" id="A0A0E9LU88"/>
<evidence type="ECO:0000256" key="1">
    <source>
        <dbReference type="ARBA" id="ARBA00004496"/>
    </source>
</evidence>
<evidence type="ECO:0000256" key="2">
    <source>
        <dbReference type="ARBA" id="ARBA00008524"/>
    </source>
</evidence>
<dbReference type="Proteomes" id="UP000032900">
    <property type="component" value="Unassembled WGS sequence"/>
</dbReference>
<comment type="caution">
    <text evidence="7">The sequence shown here is derived from an EMBL/GenBank/DDBJ whole genome shotgun (WGS) entry which is preliminary data.</text>
</comment>
<reference evidence="7 8" key="1">
    <citation type="journal article" date="2015" name="Microbes Environ.">
        <title>Distribution and evolution of nitrogen fixation genes in the phylum bacteroidetes.</title>
        <authorList>
            <person name="Inoue J."/>
            <person name="Oshima K."/>
            <person name="Suda W."/>
            <person name="Sakamoto M."/>
            <person name="Iino T."/>
            <person name="Noda S."/>
            <person name="Hongoh Y."/>
            <person name="Hattori M."/>
            <person name="Ohkuma M."/>
        </authorList>
    </citation>
    <scope>NUCLEOTIDE SEQUENCE [LARGE SCALE GENOMIC DNA]</scope>
    <source>
        <strain evidence="7">JCM 15548</strain>
    </source>
</reference>
<dbReference type="EMBL" id="BAZW01000004">
    <property type="protein sequence ID" value="GAO28701.1"/>
    <property type="molecule type" value="Genomic_DNA"/>
</dbReference>
<dbReference type="Pfam" id="PF26549">
    <property type="entry name" value="Tricorn_N"/>
    <property type="match status" value="1"/>
</dbReference>
<evidence type="ECO:0000256" key="3">
    <source>
        <dbReference type="ARBA" id="ARBA00022490"/>
    </source>
</evidence>
<evidence type="ECO:0000313" key="8">
    <source>
        <dbReference type="Proteomes" id="UP000032900"/>
    </source>
</evidence>
<proteinExistence type="inferred from homology"/>
<comment type="similarity">
    <text evidence="2">Belongs to the peptidase S41B family.</text>
</comment>
<keyword evidence="5" id="KW-0378">Hydrolase</keyword>